<keyword evidence="8" id="KW-1185">Reference proteome</keyword>
<comment type="similarity">
    <text evidence="1">Belongs to the sigma-70 factor family. ECF subfamily.</text>
</comment>
<dbReference type="PANTHER" id="PTHR43133:SF63">
    <property type="entry name" value="RNA POLYMERASE SIGMA FACTOR FECI-RELATED"/>
    <property type="match status" value="1"/>
</dbReference>
<protein>
    <submittedName>
        <fullName evidence="7">RNA polymerase subunit sigma</fullName>
    </submittedName>
</protein>
<evidence type="ECO:0000259" key="5">
    <source>
        <dbReference type="Pfam" id="PF04542"/>
    </source>
</evidence>
<organism evidence="7 8">
    <name type="scientific">Corticimicrobacter populi</name>
    <dbReference type="NCBI Taxonomy" id="2175229"/>
    <lineage>
        <taxon>Bacteria</taxon>
        <taxon>Pseudomonadati</taxon>
        <taxon>Pseudomonadota</taxon>
        <taxon>Betaproteobacteria</taxon>
        <taxon>Burkholderiales</taxon>
        <taxon>Alcaligenaceae</taxon>
        <taxon>Corticimicrobacter</taxon>
    </lineage>
</organism>
<dbReference type="InterPro" id="IPR013324">
    <property type="entry name" value="RNA_pol_sigma_r3/r4-like"/>
</dbReference>
<feature type="domain" description="RNA polymerase sigma factor 70 region 4 type 2" evidence="6">
    <location>
        <begin position="99"/>
        <end position="150"/>
    </location>
</feature>
<dbReference type="NCBIfam" id="TIGR02937">
    <property type="entry name" value="sigma70-ECF"/>
    <property type="match status" value="1"/>
</dbReference>
<dbReference type="GO" id="GO:0003677">
    <property type="term" value="F:DNA binding"/>
    <property type="evidence" value="ECO:0007669"/>
    <property type="project" value="InterPro"/>
</dbReference>
<dbReference type="NCBIfam" id="NF009180">
    <property type="entry name" value="PRK12528.1"/>
    <property type="match status" value="1"/>
</dbReference>
<accession>A0A2V1K7H6</accession>
<dbReference type="Proteomes" id="UP000245212">
    <property type="component" value="Unassembled WGS sequence"/>
</dbReference>
<evidence type="ECO:0000313" key="8">
    <source>
        <dbReference type="Proteomes" id="UP000245212"/>
    </source>
</evidence>
<dbReference type="GO" id="GO:0016987">
    <property type="term" value="F:sigma factor activity"/>
    <property type="evidence" value="ECO:0007669"/>
    <property type="project" value="UniProtKB-KW"/>
</dbReference>
<sequence length="157" mass="18000">MLYVDHHGWLQGWLRRRLDNAGDVSDLAQDVFMRLLMRQAPIQVREPRALLATIARGLVIDHWRRRDLEQAWLETLASLPESEVPSAETRMILMEALTEIDRMLDTLKPVVRNAFLLAQLEGLTCRQIGERLGVSVATVERHIAKGLRACYAARFET</sequence>
<dbReference type="InterPro" id="IPR014284">
    <property type="entry name" value="RNA_pol_sigma-70_dom"/>
</dbReference>
<feature type="domain" description="RNA polymerase sigma-70 region 2" evidence="5">
    <location>
        <begin position="2"/>
        <end position="67"/>
    </location>
</feature>
<dbReference type="SUPFAM" id="SSF88946">
    <property type="entry name" value="Sigma2 domain of RNA polymerase sigma factors"/>
    <property type="match status" value="1"/>
</dbReference>
<dbReference type="Pfam" id="PF08281">
    <property type="entry name" value="Sigma70_r4_2"/>
    <property type="match status" value="1"/>
</dbReference>
<evidence type="ECO:0000259" key="6">
    <source>
        <dbReference type="Pfam" id="PF08281"/>
    </source>
</evidence>
<evidence type="ECO:0000256" key="3">
    <source>
        <dbReference type="ARBA" id="ARBA00023082"/>
    </source>
</evidence>
<evidence type="ECO:0000313" key="7">
    <source>
        <dbReference type="EMBL" id="PWF25425.1"/>
    </source>
</evidence>
<dbReference type="SUPFAM" id="SSF88659">
    <property type="entry name" value="Sigma3 and sigma4 domains of RNA polymerase sigma factors"/>
    <property type="match status" value="1"/>
</dbReference>
<keyword evidence="3" id="KW-0731">Sigma factor</keyword>
<dbReference type="RefSeq" id="WP_109060828.1">
    <property type="nucleotide sequence ID" value="NZ_QETA01000001.1"/>
</dbReference>
<keyword evidence="4" id="KW-0804">Transcription</keyword>
<dbReference type="InterPro" id="IPR039425">
    <property type="entry name" value="RNA_pol_sigma-70-like"/>
</dbReference>
<evidence type="ECO:0000256" key="1">
    <source>
        <dbReference type="ARBA" id="ARBA00010641"/>
    </source>
</evidence>
<dbReference type="Gene3D" id="1.10.1740.10">
    <property type="match status" value="1"/>
</dbReference>
<dbReference type="EMBL" id="QETA01000001">
    <property type="protein sequence ID" value="PWF25425.1"/>
    <property type="molecule type" value="Genomic_DNA"/>
</dbReference>
<dbReference type="InterPro" id="IPR007627">
    <property type="entry name" value="RNA_pol_sigma70_r2"/>
</dbReference>
<proteinExistence type="inferred from homology"/>
<dbReference type="AlphaFoldDB" id="A0A2V1K7H6"/>
<evidence type="ECO:0000256" key="2">
    <source>
        <dbReference type="ARBA" id="ARBA00023015"/>
    </source>
</evidence>
<dbReference type="InterPro" id="IPR013325">
    <property type="entry name" value="RNA_pol_sigma_r2"/>
</dbReference>
<evidence type="ECO:0000256" key="4">
    <source>
        <dbReference type="ARBA" id="ARBA00023163"/>
    </source>
</evidence>
<dbReference type="GO" id="GO:0006352">
    <property type="term" value="P:DNA-templated transcription initiation"/>
    <property type="evidence" value="ECO:0007669"/>
    <property type="project" value="InterPro"/>
</dbReference>
<dbReference type="Gene3D" id="1.10.10.10">
    <property type="entry name" value="Winged helix-like DNA-binding domain superfamily/Winged helix DNA-binding domain"/>
    <property type="match status" value="1"/>
</dbReference>
<dbReference type="InterPro" id="IPR036388">
    <property type="entry name" value="WH-like_DNA-bd_sf"/>
</dbReference>
<keyword evidence="2" id="KW-0805">Transcription regulation</keyword>
<dbReference type="InterPro" id="IPR013249">
    <property type="entry name" value="RNA_pol_sigma70_r4_t2"/>
</dbReference>
<comment type="caution">
    <text evidence="7">The sequence shown here is derived from an EMBL/GenBank/DDBJ whole genome shotgun (WGS) entry which is preliminary data.</text>
</comment>
<name>A0A2V1K7H6_9BURK</name>
<reference evidence="8" key="1">
    <citation type="submission" date="2018-05" db="EMBL/GenBank/DDBJ databases">
        <authorList>
            <person name="Li Y."/>
        </authorList>
    </citation>
    <scope>NUCLEOTIDE SEQUENCE [LARGE SCALE GENOMIC DNA]</scope>
    <source>
        <strain evidence="8">3d-2-2</strain>
    </source>
</reference>
<dbReference type="Pfam" id="PF04542">
    <property type="entry name" value="Sigma70_r2"/>
    <property type="match status" value="1"/>
</dbReference>
<dbReference type="PANTHER" id="PTHR43133">
    <property type="entry name" value="RNA POLYMERASE ECF-TYPE SIGMA FACTO"/>
    <property type="match status" value="1"/>
</dbReference>
<gene>
    <name evidence="7" type="ORF">DD235_04640</name>
</gene>